<dbReference type="AlphaFoldDB" id="A0AB34IV43"/>
<organism evidence="1 2">
    <name type="scientific">Prymnesium parvum</name>
    <name type="common">Toxic golden alga</name>
    <dbReference type="NCBI Taxonomy" id="97485"/>
    <lineage>
        <taxon>Eukaryota</taxon>
        <taxon>Haptista</taxon>
        <taxon>Haptophyta</taxon>
        <taxon>Prymnesiophyceae</taxon>
        <taxon>Prymnesiales</taxon>
        <taxon>Prymnesiaceae</taxon>
        <taxon>Prymnesium</taxon>
    </lineage>
</organism>
<gene>
    <name evidence="1" type="ORF">AB1Y20_007377</name>
</gene>
<comment type="caution">
    <text evidence="1">The sequence shown here is derived from an EMBL/GenBank/DDBJ whole genome shotgun (WGS) entry which is preliminary data.</text>
</comment>
<evidence type="ECO:0000313" key="1">
    <source>
        <dbReference type="EMBL" id="KAL1507767.1"/>
    </source>
</evidence>
<sequence>MMEASTAAALMGCITTVEPTASPTLESGAIEGSIAALIETMLTTLEATTTMMEAPTTLLEGITAVEATTTLLMEVTEELSCLIGADPWLVQDTTHNCLYGVIHN</sequence>
<keyword evidence="2" id="KW-1185">Reference proteome</keyword>
<dbReference type="EMBL" id="JBGBPQ010000017">
    <property type="protein sequence ID" value="KAL1507767.1"/>
    <property type="molecule type" value="Genomic_DNA"/>
</dbReference>
<evidence type="ECO:0000313" key="2">
    <source>
        <dbReference type="Proteomes" id="UP001515480"/>
    </source>
</evidence>
<dbReference type="Proteomes" id="UP001515480">
    <property type="component" value="Unassembled WGS sequence"/>
</dbReference>
<accession>A0AB34IV43</accession>
<protein>
    <submittedName>
        <fullName evidence="1">Uncharacterized protein</fullName>
    </submittedName>
</protein>
<proteinExistence type="predicted"/>
<reference evidence="1 2" key="1">
    <citation type="journal article" date="2024" name="Science">
        <title>Giant polyketide synthase enzymes in the biosynthesis of giant marine polyether toxins.</title>
        <authorList>
            <person name="Fallon T.R."/>
            <person name="Shende V.V."/>
            <person name="Wierzbicki I.H."/>
            <person name="Pendleton A.L."/>
            <person name="Watervoot N.F."/>
            <person name="Auber R.P."/>
            <person name="Gonzalez D.J."/>
            <person name="Wisecaver J.H."/>
            <person name="Moore B.S."/>
        </authorList>
    </citation>
    <scope>NUCLEOTIDE SEQUENCE [LARGE SCALE GENOMIC DNA]</scope>
    <source>
        <strain evidence="1 2">12B1</strain>
    </source>
</reference>
<name>A0AB34IV43_PRYPA</name>